<reference evidence="5 6" key="2">
    <citation type="submission" date="2019-01" db="EMBL/GenBank/DDBJ databases">
        <title>A chromosome length genome reference of the Java medaka (oryzias javanicus).</title>
        <authorList>
            <person name="Herpin A."/>
            <person name="Takehana Y."/>
            <person name="Naruse K."/>
            <person name="Ansai S."/>
            <person name="Kawaguchi M."/>
        </authorList>
    </citation>
    <scope>NUCLEOTIDE SEQUENCE [LARGE SCALE GENOMIC DNA]</scope>
    <source>
        <strain evidence="5">RS831</strain>
        <tissue evidence="5">Whole body</tissue>
    </source>
</reference>
<dbReference type="InterPro" id="IPR056242">
    <property type="entry name" value="PIN_TASOR"/>
</dbReference>
<feature type="region of interest" description="Disordered" evidence="2">
    <location>
        <begin position="1276"/>
        <end position="1315"/>
    </location>
</feature>
<reference evidence="5 6" key="1">
    <citation type="submission" date="2018-11" db="EMBL/GenBank/DDBJ databases">
        <authorList>
            <person name="Lopez-Roques C."/>
            <person name="Donnadieu C."/>
            <person name="Bouchez O."/>
            <person name="Klopp C."/>
            <person name="Cabau C."/>
            <person name="Zahm M."/>
        </authorList>
    </citation>
    <scope>NUCLEOTIDE SEQUENCE [LARGE SCALE GENOMIC DNA]</scope>
    <source>
        <strain evidence="5">RS831</strain>
        <tissue evidence="5">Whole body</tissue>
    </source>
</reference>
<name>A0A437DA50_ORYJA</name>
<feature type="coiled-coil region" evidence="1">
    <location>
        <begin position="778"/>
        <end position="805"/>
    </location>
</feature>
<feature type="compositionally biased region" description="Basic and acidic residues" evidence="2">
    <location>
        <begin position="1167"/>
        <end position="1182"/>
    </location>
</feature>
<feature type="region of interest" description="Disordered" evidence="2">
    <location>
        <begin position="1158"/>
        <end position="1182"/>
    </location>
</feature>
<gene>
    <name evidence="5" type="ORF">OJAV_G00053720</name>
</gene>
<dbReference type="Pfam" id="PF23314">
    <property type="entry name" value="TASOR_alpha-beta"/>
    <property type="match status" value="1"/>
</dbReference>
<dbReference type="GO" id="GO:0045814">
    <property type="term" value="P:negative regulation of gene expression, epigenetic"/>
    <property type="evidence" value="ECO:0007669"/>
    <property type="project" value="InterPro"/>
</dbReference>
<feature type="compositionally biased region" description="Basic and acidic residues" evidence="2">
    <location>
        <begin position="468"/>
        <end position="482"/>
    </location>
</feature>
<accession>A0A437DA50</accession>
<evidence type="ECO:0000313" key="6">
    <source>
        <dbReference type="Proteomes" id="UP000283210"/>
    </source>
</evidence>
<dbReference type="InterPro" id="IPR056243">
    <property type="entry name" value="TASOR_ab_dom"/>
</dbReference>
<feature type="region of interest" description="Disordered" evidence="2">
    <location>
        <begin position="339"/>
        <end position="366"/>
    </location>
</feature>
<dbReference type="InterPro" id="IPR046432">
    <property type="entry name" value="TASOR"/>
</dbReference>
<evidence type="ECO:0000259" key="4">
    <source>
        <dbReference type="Pfam" id="PF24630"/>
    </source>
</evidence>
<evidence type="ECO:0000259" key="3">
    <source>
        <dbReference type="Pfam" id="PF23314"/>
    </source>
</evidence>
<dbReference type="EMBL" id="CM012442">
    <property type="protein sequence ID" value="RVE71627.1"/>
    <property type="molecule type" value="Genomic_DNA"/>
</dbReference>
<dbReference type="Proteomes" id="UP000283210">
    <property type="component" value="Chromosome 6"/>
</dbReference>
<dbReference type="Pfam" id="PF24630">
    <property type="entry name" value="PIN_TASOR"/>
    <property type="match status" value="1"/>
</dbReference>
<proteinExistence type="predicted"/>
<feature type="domain" description="TASOR alpha/beta" evidence="3">
    <location>
        <begin position="1802"/>
        <end position="1896"/>
    </location>
</feature>
<feature type="domain" description="TASOR PIN" evidence="4">
    <location>
        <begin position="1900"/>
        <end position="2036"/>
    </location>
</feature>
<evidence type="ECO:0008006" key="7">
    <source>
        <dbReference type="Google" id="ProtNLM"/>
    </source>
</evidence>
<feature type="region of interest" description="Disordered" evidence="2">
    <location>
        <begin position="1699"/>
        <end position="1724"/>
    </location>
</feature>
<feature type="compositionally biased region" description="Polar residues" evidence="2">
    <location>
        <begin position="1710"/>
        <end position="1724"/>
    </location>
</feature>
<feature type="compositionally biased region" description="Basic and acidic residues" evidence="2">
    <location>
        <begin position="340"/>
        <end position="350"/>
    </location>
</feature>
<protein>
    <recommendedName>
        <fullName evidence="7">DUF3715 domain-containing protein</fullName>
    </recommendedName>
</protein>
<dbReference type="PANTHER" id="PTHR16207">
    <property type="entry name" value="SET DOMAIN-CONTAINING PROTEIN"/>
    <property type="match status" value="1"/>
</dbReference>
<evidence type="ECO:0000256" key="2">
    <source>
        <dbReference type="SAM" id="MobiDB-lite"/>
    </source>
</evidence>
<organism evidence="5 6">
    <name type="scientific">Oryzias javanicus</name>
    <name type="common">Javanese ricefish</name>
    <name type="synonym">Aplocheilus javanicus</name>
    <dbReference type="NCBI Taxonomy" id="123683"/>
    <lineage>
        <taxon>Eukaryota</taxon>
        <taxon>Metazoa</taxon>
        <taxon>Chordata</taxon>
        <taxon>Craniata</taxon>
        <taxon>Vertebrata</taxon>
        <taxon>Euteleostomi</taxon>
        <taxon>Actinopterygii</taxon>
        <taxon>Neopterygii</taxon>
        <taxon>Teleostei</taxon>
        <taxon>Neoteleostei</taxon>
        <taxon>Acanthomorphata</taxon>
        <taxon>Ovalentaria</taxon>
        <taxon>Atherinomorphae</taxon>
        <taxon>Beloniformes</taxon>
        <taxon>Adrianichthyidae</taxon>
        <taxon>Oryziinae</taxon>
        <taxon>Oryzias</taxon>
    </lineage>
</organism>
<dbReference type="OrthoDB" id="5960959at2759"/>
<feature type="compositionally biased region" description="Low complexity" evidence="2">
    <location>
        <begin position="1300"/>
        <end position="1314"/>
    </location>
</feature>
<feature type="region of interest" description="Disordered" evidence="2">
    <location>
        <begin position="1"/>
        <end position="28"/>
    </location>
</feature>
<evidence type="ECO:0000256" key="1">
    <source>
        <dbReference type="SAM" id="Coils"/>
    </source>
</evidence>
<dbReference type="PANTHER" id="PTHR16207:SF10">
    <property type="entry name" value="PROTEIN TASOR 2"/>
    <property type="match status" value="1"/>
</dbReference>
<keyword evidence="1" id="KW-0175">Coiled coil</keyword>
<feature type="region of interest" description="Disordered" evidence="2">
    <location>
        <begin position="457"/>
        <end position="482"/>
    </location>
</feature>
<keyword evidence="6" id="KW-1185">Reference proteome</keyword>
<dbReference type="GO" id="GO:0005654">
    <property type="term" value="C:nucleoplasm"/>
    <property type="evidence" value="ECO:0007669"/>
    <property type="project" value="TreeGrafter"/>
</dbReference>
<sequence>MGKKQNRGLIKALQKASKPCDEANSLPVGVTPMEVDGLNYRTDKHTKEMDHPPLRNSPKTSWRRFHKRKRIFGKLKKKKAIPTTEQKLDSGKLNLERTFLTESEAFSLKRKTERWDLKPIISICGRILVPHGSGQVDDLLKSFNVKPQIAGGENCPENLLHGDSLKTLNTTEIEQDSDISSVTVEKTKTTKSIFEENHHLSADSSLEQSHCEDLAALTSNTNATSLENDNTNTLLQQTQEKKPEPFSPTKMTTESEVQDRLKTLISKRKTKIGYFETSEKMENSTQETEPCVKKVKVLSEETKCENPSTQETKDGVTGVEKMPSVDPSFAFALGLTQKSNPKEGLSKQDQEAQQIKSLDDDQEWTPLEVPPTLPITLTRRHRIKRLKKHEGITAEHVKKKWWLHFQTPAFNDSDKVQNNDCTRDMSVRKTVEKDLNSSCSSTDALNLLADLALSVSNDQVPPQPNTSVEREPEKCDLAESHTSSEQKSVLHALLKNTAVSHKQPLEPSPPATLMRDNDVVDLVFAEHAYSQPPSSSPLLGLSGTPLCVSTRVLQDQSKWADEDRTLPASAVPEHKASDYLHKHRQKFRNFRSVFIKEGSIQVTRQWQEHYDFNLDSKFTSDPKIRVVTRALHGPWNSPFQDTSEEVRLIFHMWIGLFYSRTTARFFNLDSQFMLSCLESYSLKVANEISAPVNPESIITSSSSFVNQHTSHSMELKALNLSKNENAILKPEAEILDLSVRSSNPKYGFLKPQVQRNVNSFSNEKTGSSSKFRRSKSSVKLQKSNISQVEKQLKHFTENASEIKKTDIPKEICLDHTDVTFFERNGMPIVPQNDFGKTTQAFLECGKVMDESYEDCACVSDFERTKASEECLSQVDLSNSVANKNGDIAEKRDLLCTDDHDPQELAIEKSCQMTTNVKPSLKESTKNCTSLDDEKEDAVLKANLENDKWFSRKGCEAALSKQKNDLNGHVDMKREFQVQDHLRKNGLDEKTSCISPGEVDQDLEDPKVLKMCNPDPVKEDCIEKYSSQAQMNEQLPLAVSPKEDCHTLCNNQITLNDKSLISNSPSSAVSTVKQAFLEEACFVLNADCMKAPLLVSEDRINSFDESDTDLSDLQSKDCIEAGVQDKVSELSFDLGSTNQKDQEPGSSDRIAENATQTETFQLQSHSSSSDHKDSCETHIPKETDLKEDKATEVVDSKISEDGLLLNIAEKHSQPQVEVRETCQGQEMIPRFTGNMNSTSTLPSEVCVKPKSCSLKEGATSQDKLMCEVNEPHKQILLESGFGSRSSTPTVDEKPYEGILDSTSSSNSSLFSGRKSCQNTNQNCPSQSLAGFDEQLSEQKIKTDSLNKNDVLSDISLRTMRVMQSIDQFLHESNSLNMPIHVETDGMNISLDEKHNSMENLGFTCSTPNYFSGEKKNEMGQQLVVGSLATKEQNVNQKLVYNNLSSTAQNNTTGRLTMKRHSKRQSEFENVDEYKTSLDSDFPFHESVVSTKILEDGFRSVEPTTSHFDPSYIQCQEKKYFKNCLIPLSPSRQFLESSEVSPDFVESSGFLVQQLKKTDDQTTENINEKDLTDKTQMCYKDGASSDGSRDPSTSSSLVCTVFNADGKKPYSFLEHLSQRCQFEDLTQASMEQECLIFLEQMKNLLKSKRRQICQKETRERLRMPCTHPVTIKFSSLEEQEDSFDLLDTSLFGQKIKVDISETKDTTEEKGNTPDTHNQSQGPRNPMNCTWVSNVTSECAKLYKARMHEVCSAKKRLSKSKTLRVQLSPSDTKHNEHFDVCDKMKKELNKTFQSNLNAVVKKSCKTKNRFFILVTSDDHFFKETKAHLEMEGHIAVQPSKFFICEENSTSLLIILKNEDIAEHICKVPHLLKLKMSPDVQFTGIDESDDVVNLTYQELFTRGGFILLSKSVLEPLRLCNMKKISQILQELSKMGKWKWLLHYKDSRRLKENARLSKEANDMKKHFHWGLDAGILEVLPYHECDLMSKDQPDYLKCLLHLQVQNITYRYSVFITDAEDGAFEENGILTMTLNTFLTKFSSDGF</sequence>
<feature type="compositionally biased region" description="Basic and acidic residues" evidence="2">
    <location>
        <begin position="1699"/>
        <end position="1709"/>
    </location>
</feature>
<evidence type="ECO:0000313" key="5">
    <source>
        <dbReference type="EMBL" id="RVE71627.1"/>
    </source>
</evidence>